<keyword evidence="4 5" id="KW-0413">Isomerase</keyword>
<dbReference type="InterPro" id="IPR032819">
    <property type="entry name" value="TruB_C"/>
</dbReference>
<dbReference type="SUPFAM" id="SSF88697">
    <property type="entry name" value="PUA domain-like"/>
    <property type="match status" value="1"/>
</dbReference>
<dbReference type="GO" id="GO:1990481">
    <property type="term" value="P:mRNA pseudouridine synthesis"/>
    <property type="evidence" value="ECO:0007669"/>
    <property type="project" value="TreeGrafter"/>
</dbReference>
<evidence type="ECO:0000256" key="1">
    <source>
        <dbReference type="ARBA" id="ARBA00000385"/>
    </source>
</evidence>
<comment type="function">
    <text evidence="5">Responsible for synthesis of pseudouridine from uracil-55 in the psi GC loop of transfer RNAs.</text>
</comment>
<dbReference type="PANTHER" id="PTHR13767">
    <property type="entry name" value="TRNA-PSEUDOURIDINE SYNTHASE"/>
    <property type="match status" value="1"/>
</dbReference>
<dbReference type="RefSeq" id="WP_021248996.1">
    <property type="nucleotide sequence ID" value="NZ_ATJV01000048.1"/>
</dbReference>
<sequence length="325" mass="34550">MTAAARAELEARPRRAKRPQRKIVRRIIDGVLFLDKPQGMTSNAALQGARHLLNAAKGGHTGTLDPMASGLLPLTFGEATKFSQVLLDADKCYEAVVQLGVETDSGDADGAVLATHPVVVDRRQLEAVLEGFRGEIEQVPPMYSALKRDGKPLYEYARAGIEVEREARKVTIHALELLDFSGDRFTLRVSCSKGTYVRSLAMDIGAALGCGAHLCGLRRTRIGAFELDAAVTLAALEACEFEARAAMLAPVDALLAVHARIVLDGEQAQGLLQGRVLSLAGAGGEGLVRVYGPKGFLGLGQWQDGDKLAARRLIATDGGVLDASA</sequence>
<dbReference type="GO" id="GO:0003723">
    <property type="term" value="F:RNA binding"/>
    <property type="evidence" value="ECO:0007669"/>
    <property type="project" value="InterPro"/>
</dbReference>
<evidence type="ECO:0000256" key="4">
    <source>
        <dbReference type="ARBA" id="ARBA00023235"/>
    </source>
</evidence>
<dbReference type="InterPro" id="IPR020103">
    <property type="entry name" value="PsdUridine_synth_cat_dom_sf"/>
</dbReference>
<evidence type="ECO:0000259" key="7">
    <source>
        <dbReference type="Pfam" id="PF09157"/>
    </source>
</evidence>
<evidence type="ECO:0000313" key="9">
    <source>
        <dbReference type="EMBL" id="EPZ16154.1"/>
    </source>
</evidence>
<dbReference type="OrthoDB" id="9802309at2"/>
<dbReference type="Pfam" id="PF01509">
    <property type="entry name" value="TruB_N"/>
    <property type="match status" value="1"/>
</dbReference>
<comment type="catalytic activity">
    <reaction evidence="1 5">
        <text>uridine(55) in tRNA = pseudouridine(55) in tRNA</text>
        <dbReference type="Rhea" id="RHEA:42532"/>
        <dbReference type="Rhea" id="RHEA-COMP:10101"/>
        <dbReference type="Rhea" id="RHEA-COMP:10102"/>
        <dbReference type="ChEBI" id="CHEBI:65314"/>
        <dbReference type="ChEBI" id="CHEBI:65315"/>
        <dbReference type="EC" id="5.4.99.25"/>
    </reaction>
</comment>
<dbReference type="GO" id="GO:0031119">
    <property type="term" value="P:tRNA pseudouridine synthesis"/>
    <property type="evidence" value="ECO:0007669"/>
    <property type="project" value="UniProtKB-UniRule"/>
</dbReference>
<dbReference type="GO" id="GO:0160148">
    <property type="term" value="F:tRNA pseudouridine(55) synthase activity"/>
    <property type="evidence" value="ECO:0007669"/>
    <property type="project" value="UniProtKB-EC"/>
</dbReference>
<evidence type="ECO:0000256" key="3">
    <source>
        <dbReference type="ARBA" id="ARBA00022694"/>
    </source>
</evidence>
<dbReference type="SUPFAM" id="SSF55120">
    <property type="entry name" value="Pseudouridine synthase"/>
    <property type="match status" value="1"/>
</dbReference>
<evidence type="ECO:0000256" key="5">
    <source>
        <dbReference type="HAMAP-Rule" id="MF_01080"/>
    </source>
</evidence>
<dbReference type="InterPro" id="IPR014780">
    <property type="entry name" value="tRNA_psdUridine_synth_TruB"/>
</dbReference>
<dbReference type="AlphaFoldDB" id="T0ATJ8"/>
<dbReference type="InterPro" id="IPR036974">
    <property type="entry name" value="PUA_sf"/>
</dbReference>
<comment type="caution">
    <text evidence="9">The sequence shown here is derived from an EMBL/GenBank/DDBJ whole genome shotgun (WGS) entry which is preliminary data.</text>
</comment>
<name>T0ATJ8_9RHOO</name>
<organism evidence="9 10">
    <name type="scientific">Thauera terpenica 58Eu</name>
    <dbReference type="NCBI Taxonomy" id="1348657"/>
    <lineage>
        <taxon>Bacteria</taxon>
        <taxon>Pseudomonadati</taxon>
        <taxon>Pseudomonadota</taxon>
        <taxon>Betaproteobacteria</taxon>
        <taxon>Rhodocyclales</taxon>
        <taxon>Zoogloeaceae</taxon>
        <taxon>Thauera</taxon>
    </lineage>
</organism>
<dbReference type="PANTHER" id="PTHR13767:SF2">
    <property type="entry name" value="PSEUDOURIDYLATE SYNTHASE TRUB1"/>
    <property type="match status" value="1"/>
</dbReference>
<dbReference type="EC" id="5.4.99.25" evidence="5"/>
<dbReference type="Proteomes" id="UP000015455">
    <property type="component" value="Unassembled WGS sequence"/>
</dbReference>
<evidence type="ECO:0000259" key="6">
    <source>
        <dbReference type="Pfam" id="PF01509"/>
    </source>
</evidence>
<dbReference type="Pfam" id="PF16198">
    <property type="entry name" value="TruB_C_2"/>
    <property type="match status" value="1"/>
</dbReference>
<dbReference type="HAMAP" id="MF_01080">
    <property type="entry name" value="TruB_bact"/>
    <property type="match status" value="1"/>
</dbReference>
<evidence type="ECO:0000313" key="10">
    <source>
        <dbReference type="Proteomes" id="UP000015455"/>
    </source>
</evidence>
<dbReference type="STRING" id="1348657.M622_02970"/>
<dbReference type="Gene3D" id="2.30.130.10">
    <property type="entry name" value="PUA domain"/>
    <property type="match status" value="1"/>
</dbReference>
<reference evidence="9 10" key="1">
    <citation type="submission" date="2013-06" db="EMBL/GenBank/DDBJ databases">
        <title>Draft genome sequence of Thauera terpenica.</title>
        <authorList>
            <person name="Liu B."/>
            <person name="Frostegard A.H."/>
            <person name="Shapleigh J.P."/>
        </authorList>
    </citation>
    <scope>NUCLEOTIDE SEQUENCE [LARGE SCALE GENOMIC DNA]</scope>
    <source>
        <strain evidence="9 10">58Eu</strain>
    </source>
</reference>
<proteinExistence type="inferred from homology"/>
<evidence type="ECO:0000259" key="8">
    <source>
        <dbReference type="Pfam" id="PF16198"/>
    </source>
</evidence>
<keyword evidence="10" id="KW-1185">Reference proteome</keyword>
<dbReference type="Gene3D" id="3.30.2350.10">
    <property type="entry name" value="Pseudouridine synthase"/>
    <property type="match status" value="1"/>
</dbReference>
<feature type="active site" description="Nucleophile" evidence="5">
    <location>
        <position position="65"/>
    </location>
</feature>
<dbReference type="Pfam" id="PF09157">
    <property type="entry name" value="TruB-C_2"/>
    <property type="match status" value="1"/>
</dbReference>
<dbReference type="PATRIC" id="fig|1348657.5.peg.1572"/>
<feature type="domain" description="tRNA pseudouridine synthase II TruB subfamily 1 C-terminal" evidence="7">
    <location>
        <begin position="260"/>
        <end position="314"/>
    </location>
</feature>
<dbReference type="CDD" id="cd21152">
    <property type="entry name" value="PUA_TruB_bacterial"/>
    <property type="match status" value="1"/>
</dbReference>
<dbReference type="EMBL" id="ATJV01000048">
    <property type="protein sequence ID" value="EPZ16154.1"/>
    <property type="molecule type" value="Genomic_DNA"/>
</dbReference>
<feature type="domain" description="Pseudouridine synthase II N-terminal" evidence="6">
    <location>
        <begin position="50"/>
        <end position="197"/>
    </location>
</feature>
<dbReference type="CDD" id="cd02573">
    <property type="entry name" value="PseudoU_synth_EcTruB"/>
    <property type="match status" value="1"/>
</dbReference>
<dbReference type="InterPro" id="IPR002501">
    <property type="entry name" value="PsdUridine_synth_N"/>
</dbReference>
<protein>
    <recommendedName>
        <fullName evidence="5">tRNA pseudouridine synthase B</fullName>
        <ecNumber evidence="5">5.4.99.25</ecNumber>
    </recommendedName>
    <alternativeName>
        <fullName evidence="5">tRNA pseudouridine(55) synthase</fullName>
        <shortName evidence="5">Psi55 synthase</shortName>
    </alternativeName>
    <alternativeName>
        <fullName evidence="5">tRNA pseudouridylate synthase</fullName>
    </alternativeName>
    <alternativeName>
        <fullName evidence="5">tRNA-uridine isomerase</fullName>
    </alternativeName>
</protein>
<feature type="domain" description="tRNA pseudouridylate synthase B C-terminal" evidence="8">
    <location>
        <begin position="198"/>
        <end position="255"/>
    </location>
</feature>
<evidence type="ECO:0000256" key="2">
    <source>
        <dbReference type="ARBA" id="ARBA00005642"/>
    </source>
</evidence>
<keyword evidence="3 5" id="KW-0819">tRNA processing</keyword>
<dbReference type="InterPro" id="IPR015240">
    <property type="entry name" value="tRNA_sdUridine_synth_fam1_C"/>
</dbReference>
<dbReference type="InterPro" id="IPR015947">
    <property type="entry name" value="PUA-like_sf"/>
</dbReference>
<accession>T0ATJ8</accession>
<gene>
    <name evidence="5" type="primary">truB</name>
    <name evidence="9" type="ORF">M622_02970</name>
</gene>
<dbReference type="NCBIfam" id="TIGR00431">
    <property type="entry name" value="TruB"/>
    <property type="match status" value="1"/>
</dbReference>
<dbReference type="FunFam" id="3.30.2350.10:FF:000011">
    <property type="entry name" value="tRNA pseudouridine synthase B"/>
    <property type="match status" value="1"/>
</dbReference>
<comment type="similarity">
    <text evidence="2 5">Belongs to the pseudouridine synthase TruB family. Type 1 subfamily.</text>
</comment>
<dbReference type="eggNOG" id="COG0130">
    <property type="taxonomic scope" value="Bacteria"/>
</dbReference>